<dbReference type="Pfam" id="PF03625">
    <property type="entry name" value="DUF302"/>
    <property type="match status" value="1"/>
</dbReference>
<dbReference type="GeneID" id="6138598"/>
<dbReference type="STRING" id="426355.Mrad2831_2556"/>
<dbReference type="Proteomes" id="UP000006589">
    <property type="component" value="Chromosome"/>
</dbReference>
<feature type="domain" description="DUF302" evidence="1">
    <location>
        <begin position="55"/>
        <end position="116"/>
    </location>
</feature>
<dbReference type="CDD" id="cd14797">
    <property type="entry name" value="DUF302"/>
    <property type="match status" value="1"/>
</dbReference>
<dbReference type="Gene3D" id="3.30.310.70">
    <property type="entry name" value="TT1751-like domain"/>
    <property type="match status" value="1"/>
</dbReference>
<dbReference type="KEGG" id="mrd:Mrad2831_2556"/>
<protein>
    <recommendedName>
        <fullName evidence="1">DUF302 domain-containing protein</fullName>
    </recommendedName>
</protein>
<dbReference type="HOGENOM" id="CLU_116237_1_1_5"/>
<dbReference type="PATRIC" id="fig|426355.14.peg.2629"/>
<proteinExistence type="predicted"/>
<reference evidence="2 3" key="1">
    <citation type="submission" date="2008-03" db="EMBL/GenBank/DDBJ databases">
        <title>Complete sequence of chromosome of Methylobacterium radiotolerans JCM 2831.</title>
        <authorList>
            <consortium name="US DOE Joint Genome Institute"/>
            <person name="Copeland A."/>
            <person name="Lucas S."/>
            <person name="Lapidus A."/>
            <person name="Glavina del Rio T."/>
            <person name="Dalin E."/>
            <person name="Tice H."/>
            <person name="Bruce D."/>
            <person name="Goodwin L."/>
            <person name="Pitluck S."/>
            <person name="Kiss H."/>
            <person name="Brettin T."/>
            <person name="Detter J.C."/>
            <person name="Han C."/>
            <person name="Kuske C.R."/>
            <person name="Schmutz J."/>
            <person name="Larimer F."/>
            <person name="Land M."/>
            <person name="Hauser L."/>
            <person name="Kyrpides N."/>
            <person name="Mikhailova N."/>
            <person name="Marx C.J."/>
            <person name="Richardson P."/>
        </authorList>
    </citation>
    <scope>NUCLEOTIDE SEQUENCE [LARGE SCALE GENOMIC DNA]</scope>
    <source>
        <strain evidence="3">ATCC 27329 / DSM 1819 / JCM 2831 / NBRC 15690 / NCIMB 10815 / 0-1</strain>
    </source>
</reference>
<dbReference type="PANTHER" id="PTHR38342:SF2">
    <property type="entry name" value="INNER MEMBRANE OR EXPORTED"/>
    <property type="match status" value="1"/>
</dbReference>
<dbReference type="InterPro" id="IPR005180">
    <property type="entry name" value="DUF302"/>
</dbReference>
<dbReference type="RefSeq" id="WP_012319519.1">
    <property type="nucleotide sequence ID" value="NC_010505.1"/>
</dbReference>
<organism evidence="2 3">
    <name type="scientific">Methylobacterium radiotolerans (strain ATCC 27329 / DSM 1819 / JCM 2831 / NBRC 15690 / NCIMB 10815 / 0-1)</name>
    <dbReference type="NCBI Taxonomy" id="426355"/>
    <lineage>
        <taxon>Bacteria</taxon>
        <taxon>Pseudomonadati</taxon>
        <taxon>Pseudomonadota</taxon>
        <taxon>Alphaproteobacteria</taxon>
        <taxon>Hyphomicrobiales</taxon>
        <taxon>Methylobacteriaceae</taxon>
        <taxon>Methylobacterium</taxon>
    </lineage>
</organism>
<dbReference type="eggNOG" id="COG3439">
    <property type="taxonomic scope" value="Bacteria"/>
</dbReference>
<evidence type="ECO:0000259" key="1">
    <source>
        <dbReference type="Pfam" id="PF03625"/>
    </source>
</evidence>
<dbReference type="PANTHER" id="PTHR38342">
    <property type="entry name" value="SLR5037 PROTEIN"/>
    <property type="match status" value="1"/>
</dbReference>
<evidence type="ECO:0000313" key="2">
    <source>
        <dbReference type="EMBL" id="ACB24546.1"/>
    </source>
</evidence>
<dbReference type="InterPro" id="IPR035923">
    <property type="entry name" value="TT1751-like_sf"/>
</dbReference>
<sequence>MRTLGVAFGVMLTTAVPAQADEILTRPSGRSVTETLDRLQAQATEGGFTVVARVPHAKAARGVGMDLRPTEALIFGNPKGGTPLMACDQRIGLDLPLRALAWEDAGGKVWLMMPDPGAFRSRYGLGTACDGPIQAMRASIERLMDKATEP</sequence>
<evidence type="ECO:0000313" key="3">
    <source>
        <dbReference type="Proteomes" id="UP000006589"/>
    </source>
</evidence>
<gene>
    <name evidence="2" type="ordered locus">Mrad2831_2556</name>
</gene>
<dbReference type="EMBL" id="CP001001">
    <property type="protein sequence ID" value="ACB24546.1"/>
    <property type="molecule type" value="Genomic_DNA"/>
</dbReference>
<dbReference type="AlphaFoldDB" id="B1M0Z6"/>
<dbReference type="SUPFAM" id="SSF103247">
    <property type="entry name" value="TT1751-like"/>
    <property type="match status" value="1"/>
</dbReference>
<accession>B1M0Z6</accession>
<name>B1M0Z6_METRJ</name>